<protein>
    <submittedName>
        <fullName evidence="1">Uncharacterized protein</fullName>
    </submittedName>
</protein>
<dbReference type="Proteomes" id="UP001608902">
    <property type="component" value="Unassembled WGS sequence"/>
</dbReference>
<sequence>MEPTASRRLNIFNTKDEMNFLRHLWNGININNSWESFVIHAPHSLNALEKLMVYAVRTSTDSGTTLRVRSESSFSYGDPVSTSTPLGVIRDAQLHPVHFRLFLWNGEGSVQYFLPN</sequence>
<reference evidence="1 2" key="1">
    <citation type="submission" date="2024-08" db="EMBL/GenBank/DDBJ databases">
        <title>Gnathostoma spinigerum genome.</title>
        <authorList>
            <person name="Gonzalez-Bertolin B."/>
            <person name="Monzon S."/>
            <person name="Zaballos A."/>
            <person name="Jimenez P."/>
            <person name="Dekumyoy P."/>
            <person name="Varona S."/>
            <person name="Cuesta I."/>
            <person name="Sumanam S."/>
            <person name="Adisakwattana P."/>
            <person name="Gasser R.B."/>
            <person name="Hernandez-Gonzalez A."/>
            <person name="Young N.D."/>
            <person name="Perteguer M.J."/>
        </authorList>
    </citation>
    <scope>NUCLEOTIDE SEQUENCE [LARGE SCALE GENOMIC DNA]</scope>
    <source>
        <strain evidence="1">AL3</strain>
        <tissue evidence="1">Liver</tissue>
    </source>
</reference>
<keyword evidence="2" id="KW-1185">Reference proteome</keyword>
<dbReference type="AlphaFoldDB" id="A0ABD6F2W2"/>
<comment type="caution">
    <text evidence="1">The sequence shown here is derived from an EMBL/GenBank/DDBJ whole genome shotgun (WGS) entry which is preliminary data.</text>
</comment>
<dbReference type="EMBL" id="JBGFUD010012349">
    <property type="protein sequence ID" value="MFH4983460.1"/>
    <property type="molecule type" value="Genomic_DNA"/>
</dbReference>
<accession>A0ABD6F2W2</accession>
<proteinExistence type="predicted"/>
<evidence type="ECO:0000313" key="2">
    <source>
        <dbReference type="Proteomes" id="UP001608902"/>
    </source>
</evidence>
<gene>
    <name evidence="1" type="ORF">AB6A40_010169</name>
</gene>
<organism evidence="1 2">
    <name type="scientific">Gnathostoma spinigerum</name>
    <dbReference type="NCBI Taxonomy" id="75299"/>
    <lineage>
        <taxon>Eukaryota</taxon>
        <taxon>Metazoa</taxon>
        <taxon>Ecdysozoa</taxon>
        <taxon>Nematoda</taxon>
        <taxon>Chromadorea</taxon>
        <taxon>Rhabditida</taxon>
        <taxon>Spirurina</taxon>
        <taxon>Gnathostomatomorpha</taxon>
        <taxon>Gnathostomatoidea</taxon>
        <taxon>Gnathostomatidae</taxon>
        <taxon>Gnathostoma</taxon>
    </lineage>
</organism>
<name>A0ABD6F2W2_9BILA</name>
<evidence type="ECO:0000313" key="1">
    <source>
        <dbReference type="EMBL" id="MFH4983460.1"/>
    </source>
</evidence>